<dbReference type="InterPro" id="IPR036249">
    <property type="entry name" value="Thioredoxin-like_sf"/>
</dbReference>
<dbReference type="PROSITE" id="PS51257">
    <property type="entry name" value="PROKAR_LIPOPROTEIN"/>
    <property type="match status" value="1"/>
</dbReference>
<keyword evidence="1" id="KW-0676">Redox-active center</keyword>
<dbReference type="GO" id="GO:0016209">
    <property type="term" value="F:antioxidant activity"/>
    <property type="evidence" value="ECO:0007669"/>
    <property type="project" value="InterPro"/>
</dbReference>
<dbReference type="AlphaFoldDB" id="A0A348WN36"/>
<dbReference type="Pfam" id="PF00578">
    <property type="entry name" value="AhpC-TSA"/>
    <property type="match status" value="1"/>
</dbReference>
<dbReference type="InterPro" id="IPR017937">
    <property type="entry name" value="Thioredoxin_CS"/>
</dbReference>
<dbReference type="EMBL" id="DMUP01000090">
    <property type="protein sequence ID" value="HAR55948.1"/>
    <property type="molecule type" value="Genomic_DNA"/>
</dbReference>
<dbReference type="SUPFAM" id="SSF52833">
    <property type="entry name" value="Thioredoxin-like"/>
    <property type="match status" value="1"/>
</dbReference>
<dbReference type="STRING" id="314276.OS145_00900"/>
<proteinExistence type="predicted"/>
<dbReference type="InterPro" id="IPR050553">
    <property type="entry name" value="Thioredoxin_ResA/DsbE_sf"/>
</dbReference>
<dbReference type="GO" id="GO:0015036">
    <property type="term" value="F:disulfide oxidoreductase activity"/>
    <property type="evidence" value="ECO:0007669"/>
    <property type="project" value="UniProtKB-ARBA"/>
</dbReference>
<evidence type="ECO:0000313" key="3">
    <source>
        <dbReference type="EMBL" id="HAR55948.1"/>
    </source>
</evidence>
<accession>A0A348WN36</accession>
<name>A0A348WN36_9GAMM</name>
<dbReference type="Proteomes" id="UP000262878">
    <property type="component" value="Unassembled WGS sequence"/>
</dbReference>
<dbReference type="PROSITE" id="PS51352">
    <property type="entry name" value="THIOREDOXIN_2"/>
    <property type="match status" value="1"/>
</dbReference>
<dbReference type="PROSITE" id="PS00194">
    <property type="entry name" value="THIOREDOXIN_1"/>
    <property type="match status" value="1"/>
</dbReference>
<protein>
    <submittedName>
        <fullName evidence="3">TlpA family protein disulfide reductase</fullName>
    </submittedName>
</protein>
<dbReference type="RefSeq" id="WP_006955487.1">
    <property type="nucleotide sequence ID" value="NZ_DBGH01000085.1"/>
</dbReference>
<dbReference type="PANTHER" id="PTHR42852:SF17">
    <property type="entry name" value="THIOREDOXIN-LIKE PROTEIN HI_1115"/>
    <property type="match status" value="1"/>
</dbReference>
<sequence>MKLSLLVATVLALGVVGCSQEPDIQLNNESQINWQNGKANTVVVNYFAEWCTPCLRELPELNEFYHNEVSDDSQLTLIGISFDPMSNQQINALAEKHDIDFPLALSLPAPKLPFDKPGMLPATYIVGPGGKVTGPLLGEQTRASLRKAIAKARSE</sequence>
<gene>
    <name evidence="3" type="ORF">DCR58_04075</name>
</gene>
<organism evidence="3 4">
    <name type="scientific">Idiomarina baltica</name>
    <dbReference type="NCBI Taxonomy" id="190892"/>
    <lineage>
        <taxon>Bacteria</taxon>
        <taxon>Pseudomonadati</taxon>
        <taxon>Pseudomonadota</taxon>
        <taxon>Gammaproteobacteria</taxon>
        <taxon>Alteromonadales</taxon>
        <taxon>Idiomarinaceae</taxon>
        <taxon>Idiomarina</taxon>
    </lineage>
</organism>
<dbReference type="PANTHER" id="PTHR42852">
    <property type="entry name" value="THIOL:DISULFIDE INTERCHANGE PROTEIN DSBE"/>
    <property type="match status" value="1"/>
</dbReference>
<comment type="caution">
    <text evidence="3">The sequence shown here is derived from an EMBL/GenBank/DDBJ whole genome shotgun (WGS) entry which is preliminary data.</text>
</comment>
<evidence type="ECO:0000256" key="1">
    <source>
        <dbReference type="ARBA" id="ARBA00023284"/>
    </source>
</evidence>
<reference evidence="3 4" key="1">
    <citation type="journal article" date="2018" name="Nat. Biotechnol.">
        <title>A standardized bacterial taxonomy based on genome phylogeny substantially revises the tree of life.</title>
        <authorList>
            <person name="Parks D.H."/>
            <person name="Chuvochina M."/>
            <person name="Waite D.W."/>
            <person name="Rinke C."/>
            <person name="Skarshewski A."/>
            <person name="Chaumeil P.A."/>
            <person name="Hugenholtz P."/>
        </authorList>
    </citation>
    <scope>NUCLEOTIDE SEQUENCE [LARGE SCALE GENOMIC DNA]</scope>
    <source>
        <strain evidence="3">UBA9360</strain>
    </source>
</reference>
<dbReference type="InterPro" id="IPR013766">
    <property type="entry name" value="Thioredoxin_domain"/>
</dbReference>
<dbReference type="CDD" id="cd02966">
    <property type="entry name" value="TlpA_like_family"/>
    <property type="match status" value="1"/>
</dbReference>
<dbReference type="InterPro" id="IPR000866">
    <property type="entry name" value="AhpC/TSA"/>
</dbReference>
<dbReference type="Gene3D" id="3.40.30.10">
    <property type="entry name" value="Glutaredoxin"/>
    <property type="match status" value="1"/>
</dbReference>
<feature type="domain" description="Thioredoxin" evidence="2">
    <location>
        <begin position="10"/>
        <end position="154"/>
    </location>
</feature>
<evidence type="ECO:0000313" key="4">
    <source>
        <dbReference type="Proteomes" id="UP000262878"/>
    </source>
</evidence>
<evidence type="ECO:0000259" key="2">
    <source>
        <dbReference type="PROSITE" id="PS51352"/>
    </source>
</evidence>